<sequence length="114" mass="12043">MSTIDLTRDSSGSSAAGSPAPAPAPKRRRPSPPSHVYLVLHQLEAAAQTVVSAHLSPKGAVESAAEVCDEKDIDKGDAGDDVSYWIGEGAFQEHDGDAMSFHQRVHIEKRALGP</sequence>
<feature type="region of interest" description="Disordered" evidence="1">
    <location>
        <begin position="1"/>
        <end position="33"/>
    </location>
</feature>
<reference evidence="2 3" key="1">
    <citation type="journal article" date="2023" name="Commun. Biol.">
        <title>Genome analysis of Parmales, the sister group of diatoms, reveals the evolutionary specialization of diatoms from phago-mixotrophs to photoautotrophs.</title>
        <authorList>
            <person name="Ban H."/>
            <person name="Sato S."/>
            <person name="Yoshikawa S."/>
            <person name="Yamada K."/>
            <person name="Nakamura Y."/>
            <person name="Ichinomiya M."/>
            <person name="Sato N."/>
            <person name="Blanc-Mathieu R."/>
            <person name="Endo H."/>
            <person name="Kuwata A."/>
            <person name="Ogata H."/>
        </authorList>
    </citation>
    <scope>NUCLEOTIDE SEQUENCE [LARGE SCALE GENOMIC DNA]</scope>
</reference>
<feature type="compositionally biased region" description="Low complexity" evidence="1">
    <location>
        <begin position="10"/>
        <end position="19"/>
    </location>
</feature>
<evidence type="ECO:0000313" key="3">
    <source>
        <dbReference type="Proteomes" id="UP001165060"/>
    </source>
</evidence>
<dbReference type="Proteomes" id="UP001165060">
    <property type="component" value="Unassembled WGS sequence"/>
</dbReference>
<accession>A0ABQ6MR14</accession>
<dbReference type="EMBL" id="BRYB01004411">
    <property type="protein sequence ID" value="GMI30470.1"/>
    <property type="molecule type" value="Genomic_DNA"/>
</dbReference>
<protein>
    <submittedName>
        <fullName evidence="2">Uncharacterized protein</fullName>
    </submittedName>
</protein>
<proteinExistence type="predicted"/>
<keyword evidence="3" id="KW-1185">Reference proteome</keyword>
<evidence type="ECO:0000256" key="1">
    <source>
        <dbReference type="SAM" id="MobiDB-lite"/>
    </source>
</evidence>
<name>A0ABQ6MR14_9STRA</name>
<evidence type="ECO:0000313" key="2">
    <source>
        <dbReference type="EMBL" id="GMI30470.1"/>
    </source>
</evidence>
<comment type="caution">
    <text evidence="2">The sequence shown here is derived from an EMBL/GenBank/DDBJ whole genome shotgun (WGS) entry which is preliminary data.</text>
</comment>
<gene>
    <name evidence="2" type="ORF">TeGR_g4725</name>
</gene>
<organism evidence="2 3">
    <name type="scientific">Tetraparma gracilis</name>
    <dbReference type="NCBI Taxonomy" id="2962635"/>
    <lineage>
        <taxon>Eukaryota</taxon>
        <taxon>Sar</taxon>
        <taxon>Stramenopiles</taxon>
        <taxon>Ochrophyta</taxon>
        <taxon>Bolidophyceae</taxon>
        <taxon>Parmales</taxon>
        <taxon>Triparmaceae</taxon>
        <taxon>Tetraparma</taxon>
    </lineage>
</organism>